<dbReference type="EMBL" id="CM029039">
    <property type="protein sequence ID" value="KAG2645345.1"/>
    <property type="molecule type" value="Genomic_DNA"/>
</dbReference>
<dbReference type="Pfam" id="PF24758">
    <property type="entry name" value="LRR_At5g56370"/>
    <property type="match status" value="1"/>
</dbReference>
<feature type="domain" description="F-box/LRR-repeat protein 15/At3g58940/PEG3-like LRR" evidence="1">
    <location>
        <begin position="108"/>
        <end position="226"/>
    </location>
</feature>
<dbReference type="PANTHER" id="PTHR34709">
    <property type="entry name" value="OS10G0396666 PROTEIN"/>
    <property type="match status" value="1"/>
</dbReference>
<dbReference type="InterPro" id="IPR055411">
    <property type="entry name" value="LRR_FXL15/At3g58940/PEG3-like"/>
</dbReference>
<dbReference type="EMBL" id="CM029039">
    <property type="protein sequence ID" value="KAG2645344.1"/>
    <property type="molecule type" value="Genomic_DNA"/>
</dbReference>
<dbReference type="PANTHER" id="PTHR34709:SF62">
    <property type="entry name" value="OS12G0545400 PROTEIN"/>
    <property type="match status" value="1"/>
</dbReference>
<name>A0A8T0WDA5_PANVG</name>
<reference evidence="2" key="1">
    <citation type="submission" date="2020-05" db="EMBL/GenBank/DDBJ databases">
        <title>WGS assembly of Panicum virgatum.</title>
        <authorList>
            <person name="Lovell J.T."/>
            <person name="Jenkins J."/>
            <person name="Shu S."/>
            <person name="Juenger T.E."/>
            <person name="Schmutz J."/>
        </authorList>
    </citation>
    <scope>NUCLEOTIDE SEQUENCE</scope>
    <source>
        <strain evidence="2">AP13</strain>
    </source>
</reference>
<keyword evidence="3" id="KW-1185">Reference proteome</keyword>
<dbReference type="InterPro" id="IPR055312">
    <property type="entry name" value="FBL15-like"/>
</dbReference>
<evidence type="ECO:0000259" key="1">
    <source>
        <dbReference type="Pfam" id="PF24758"/>
    </source>
</evidence>
<evidence type="ECO:0000313" key="2">
    <source>
        <dbReference type="EMBL" id="KAG2645345.1"/>
    </source>
</evidence>
<gene>
    <name evidence="2" type="ORF">PVAP13_2KG421915</name>
</gene>
<evidence type="ECO:0000313" key="3">
    <source>
        <dbReference type="Proteomes" id="UP000823388"/>
    </source>
</evidence>
<dbReference type="AlphaFoldDB" id="A0A8T0WDA5"/>
<protein>
    <recommendedName>
        <fullName evidence="1">F-box/LRR-repeat protein 15/At3g58940/PEG3-like LRR domain-containing protein</fullName>
    </recommendedName>
</protein>
<accession>A0A8T0WDA5</accession>
<proteinExistence type="predicted"/>
<sequence>MDESLVVDRISALPDDVLHRILGGVGCFRAAARTSILSGRWRGLWTGLETVTVRDLAPDAIRAALARLARPVVAALDIEVSVPPRGLRAADMDSLLAAAAGLSPSKLDLTFPGLSLDGDVAVPLPRLDAVESLGLAVRGVVFVSPPGLEFPKLETLSLSACAMDLAAMVPRCPKLRVLRVTKAPSSASKIEFRSASLEEFVGRTKQQFAIDIAAPALKKLTVACNMGTDGSLSVVAPMVEEISIKCWYFSMDVDLYSDMWRVVFLGIRAVEGGGDAPALVRPRAHVMSLQIIMSTSFSERTFAEEMEKIPVPVVSVLELKIGSRGHAFGPLLLHLLRIYPAVQKLDIILLEPRPNVEDTCFRSRWCYCEKPNSVWRDETVALMSLTEVEIKGLRGDYNEVDFLRLIFRSAPLLERVTVKLCSAIIPDADWYNTVLDTFEEHPGVNCTVCL</sequence>
<organism evidence="2 3">
    <name type="scientific">Panicum virgatum</name>
    <name type="common">Blackwell switchgrass</name>
    <dbReference type="NCBI Taxonomy" id="38727"/>
    <lineage>
        <taxon>Eukaryota</taxon>
        <taxon>Viridiplantae</taxon>
        <taxon>Streptophyta</taxon>
        <taxon>Embryophyta</taxon>
        <taxon>Tracheophyta</taxon>
        <taxon>Spermatophyta</taxon>
        <taxon>Magnoliopsida</taxon>
        <taxon>Liliopsida</taxon>
        <taxon>Poales</taxon>
        <taxon>Poaceae</taxon>
        <taxon>PACMAD clade</taxon>
        <taxon>Panicoideae</taxon>
        <taxon>Panicodae</taxon>
        <taxon>Paniceae</taxon>
        <taxon>Panicinae</taxon>
        <taxon>Panicum</taxon>
        <taxon>Panicum sect. Hiantes</taxon>
    </lineage>
</organism>
<comment type="caution">
    <text evidence="2">The sequence shown here is derived from an EMBL/GenBank/DDBJ whole genome shotgun (WGS) entry which is preliminary data.</text>
</comment>
<dbReference type="Proteomes" id="UP000823388">
    <property type="component" value="Chromosome 2K"/>
</dbReference>